<dbReference type="EMBL" id="LGRX02009258">
    <property type="protein sequence ID" value="KAK3271937.1"/>
    <property type="molecule type" value="Genomic_DNA"/>
</dbReference>
<name>A0AAE0L4W2_9CHLO</name>
<sequence>GCIVWDNAADWGNANTISVETAQSAALRTSVYLASRMKSVMIGAINKEGAQSIQLKNISPLFWEFTIRKLGDTVKVDQYTKRVVVHEPELGWQAHAAMKKIMIQGGFTGFPYVMHRIANEHNPVDNPDRSLIQGPIIFVLKDHQDYFSMKVSWTKVGYGQHAQSTPLSAAGINECKRPRLGKAAMYAEARGAEQARVAAQAEIDALARCDRLKQRRALLEDIDESV</sequence>
<organism evidence="1 2">
    <name type="scientific">Cymbomonas tetramitiformis</name>
    <dbReference type="NCBI Taxonomy" id="36881"/>
    <lineage>
        <taxon>Eukaryota</taxon>
        <taxon>Viridiplantae</taxon>
        <taxon>Chlorophyta</taxon>
        <taxon>Pyramimonadophyceae</taxon>
        <taxon>Pyramimonadales</taxon>
        <taxon>Pyramimonadaceae</taxon>
        <taxon>Cymbomonas</taxon>
    </lineage>
</organism>
<feature type="non-terminal residue" evidence="1">
    <location>
        <position position="1"/>
    </location>
</feature>
<dbReference type="AlphaFoldDB" id="A0AAE0L4W2"/>
<protein>
    <submittedName>
        <fullName evidence="1">Uncharacterized protein</fullName>
    </submittedName>
</protein>
<evidence type="ECO:0000313" key="2">
    <source>
        <dbReference type="Proteomes" id="UP001190700"/>
    </source>
</evidence>
<comment type="caution">
    <text evidence="1">The sequence shown here is derived from an EMBL/GenBank/DDBJ whole genome shotgun (WGS) entry which is preliminary data.</text>
</comment>
<dbReference type="Proteomes" id="UP001190700">
    <property type="component" value="Unassembled WGS sequence"/>
</dbReference>
<accession>A0AAE0L4W2</accession>
<gene>
    <name evidence="1" type="ORF">CYMTET_19736</name>
</gene>
<reference evidence="1 2" key="1">
    <citation type="journal article" date="2015" name="Genome Biol. Evol.">
        <title>Comparative Genomics of a Bacterivorous Green Alga Reveals Evolutionary Causalities and Consequences of Phago-Mixotrophic Mode of Nutrition.</title>
        <authorList>
            <person name="Burns J.A."/>
            <person name="Paasch A."/>
            <person name="Narechania A."/>
            <person name="Kim E."/>
        </authorList>
    </citation>
    <scope>NUCLEOTIDE SEQUENCE [LARGE SCALE GENOMIC DNA]</scope>
    <source>
        <strain evidence="1 2">PLY_AMNH</strain>
    </source>
</reference>
<evidence type="ECO:0000313" key="1">
    <source>
        <dbReference type="EMBL" id="KAK3271937.1"/>
    </source>
</evidence>
<keyword evidence="2" id="KW-1185">Reference proteome</keyword>
<proteinExistence type="predicted"/>